<dbReference type="Proteomes" id="UP000637628">
    <property type="component" value="Unassembled WGS sequence"/>
</dbReference>
<organism evidence="1 2">
    <name type="scientific">Paractinoplanes durhamensis</name>
    <dbReference type="NCBI Taxonomy" id="113563"/>
    <lineage>
        <taxon>Bacteria</taxon>
        <taxon>Bacillati</taxon>
        <taxon>Actinomycetota</taxon>
        <taxon>Actinomycetes</taxon>
        <taxon>Micromonosporales</taxon>
        <taxon>Micromonosporaceae</taxon>
        <taxon>Paractinoplanes</taxon>
    </lineage>
</organism>
<reference evidence="1 2" key="1">
    <citation type="submission" date="2021-01" db="EMBL/GenBank/DDBJ databases">
        <title>Whole genome shotgun sequence of Actinoplanes durhamensis NBRC 14914.</title>
        <authorList>
            <person name="Komaki H."/>
            <person name="Tamura T."/>
        </authorList>
    </citation>
    <scope>NUCLEOTIDE SEQUENCE [LARGE SCALE GENOMIC DNA]</scope>
    <source>
        <strain evidence="1 2">NBRC 14914</strain>
    </source>
</reference>
<protein>
    <submittedName>
        <fullName evidence="1">Uncharacterized protein</fullName>
    </submittedName>
</protein>
<gene>
    <name evidence="1" type="ORF">Adu01nite_28810</name>
</gene>
<dbReference type="RefSeq" id="WP_203727235.1">
    <property type="nucleotide sequence ID" value="NZ_BAAATX010000017.1"/>
</dbReference>
<accession>A0ABQ3YVC7</accession>
<dbReference type="EMBL" id="BOML01000022">
    <property type="protein sequence ID" value="GIE01531.1"/>
    <property type="molecule type" value="Genomic_DNA"/>
</dbReference>
<evidence type="ECO:0000313" key="1">
    <source>
        <dbReference type="EMBL" id="GIE01531.1"/>
    </source>
</evidence>
<proteinExistence type="predicted"/>
<name>A0ABQ3YVC7_9ACTN</name>
<keyword evidence="2" id="KW-1185">Reference proteome</keyword>
<evidence type="ECO:0000313" key="2">
    <source>
        <dbReference type="Proteomes" id="UP000637628"/>
    </source>
</evidence>
<comment type="caution">
    <text evidence="1">The sequence shown here is derived from an EMBL/GenBank/DDBJ whole genome shotgun (WGS) entry which is preliminary data.</text>
</comment>
<sequence length="94" mass="9918">MSELSTTTGSAHQLMVSASVVNAFLSEPGPRLRPIANRCTASSCPTVYLDADSGTLVVQGFDVPRDQEGVDVPQGESLVRVPIELLVEAMTSLT</sequence>